<organism evidence="2 3">
    <name type="scientific">Streptomyces orinoci</name>
    <name type="common">Streptoverticillium orinoci</name>
    <dbReference type="NCBI Taxonomy" id="67339"/>
    <lineage>
        <taxon>Bacteria</taxon>
        <taxon>Bacillati</taxon>
        <taxon>Actinomycetota</taxon>
        <taxon>Actinomycetes</taxon>
        <taxon>Kitasatosporales</taxon>
        <taxon>Streptomycetaceae</taxon>
        <taxon>Streptomyces</taxon>
    </lineage>
</organism>
<evidence type="ECO:0000259" key="1">
    <source>
        <dbReference type="Pfam" id="PF01814"/>
    </source>
</evidence>
<proteinExistence type="predicted"/>
<keyword evidence="3" id="KW-1185">Reference proteome</keyword>
<dbReference type="CDD" id="cd12108">
    <property type="entry name" value="Hr-like"/>
    <property type="match status" value="1"/>
</dbReference>
<dbReference type="InterPro" id="IPR012312">
    <property type="entry name" value="Hemerythrin-like"/>
</dbReference>
<dbReference type="PANTHER" id="PTHR35585:SF1">
    <property type="entry name" value="HHE DOMAIN PROTEIN (AFU_ORTHOLOGUE AFUA_4G00730)"/>
    <property type="match status" value="1"/>
</dbReference>
<dbReference type="Proteomes" id="UP001552594">
    <property type="component" value="Unassembled WGS sequence"/>
</dbReference>
<dbReference type="Gene3D" id="1.20.120.520">
    <property type="entry name" value="nmb1532 protein domain like"/>
    <property type="match status" value="1"/>
</dbReference>
<dbReference type="Pfam" id="PF01814">
    <property type="entry name" value="Hemerythrin"/>
    <property type="match status" value="1"/>
</dbReference>
<feature type="domain" description="Hemerythrin-like" evidence="1">
    <location>
        <begin position="7"/>
        <end position="125"/>
    </location>
</feature>
<gene>
    <name evidence="2" type="ORF">AB0L16_30960</name>
</gene>
<dbReference type="EMBL" id="JBFAUK010000040">
    <property type="protein sequence ID" value="MEV5510796.1"/>
    <property type="molecule type" value="Genomic_DNA"/>
</dbReference>
<evidence type="ECO:0000313" key="2">
    <source>
        <dbReference type="EMBL" id="MEV5510796.1"/>
    </source>
</evidence>
<accession>A0ABV3K6M3</accession>
<comment type="caution">
    <text evidence="2">The sequence shown here is derived from an EMBL/GenBank/DDBJ whole genome shotgun (WGS) entry which is preliminary data.</text>
</comment>
<dbReference type="RefSeq" id="WP_241561110.1">
    <property type="nucleotide sequence ID" value="NZ_JBFAUK010000040.1"/>
</dbReference>
<sequence length="189" mass="21447">MPPNADLITELTADHRVVQRLFDRIRAAPPGSAERGELVERVTMELVAHSAVEKEHLYPAVRDHLPDGAGWVERELADHDRVERILRELEELEPGDEEFARLLPLLVAQVTTHVLEQEQRLFPRLGARCPTEVLAELGEKVRRSRRLVPTRPRPGIPDLAPVTKAVSPGLGLLDRIRDRLTGRARRRMD</sequence>
<name>A0ABV3K6M3_STRON</name>
<reference evidence="2 3" key="1">
    <citation type="submission" date="2024-06" db="EMBL/GenBank/DDBJ databases">
        <title>The Natural Products Discovery Center: Release of the First 8490 Sequenced Strains for Exploring Actinobacteria Biosynthetic Diversity.</title>
        <authorList>
            <person name="Kalkreuter E."/>
            <person name="Kautsar S.A."/>
            <person name="Yang D."/>
            <person name="Bader C.D."/>
            <person name="Teijaro C.N."/>
            <person name="Fluegel L."/>
            <person name="Davis C.M."/>
            <person name="Simpson J.R."/>
            <person name="Lauterbach L."/>
            <person name="Steele A.D."/>
            <person name="Gui C."/>
            <person name="Meng S."/>
            <person name="Li G."/>
            <person name="Viehrig K."/>
            <person name="Ye F."/>
            <person name="Su P."/>
            <person name="Kiefer A.F."/>
            <person name="Nichols A."/>
            <person name="Cepeda A.J."/>
            <person name="Yan W."/>
            <person name="Fan B."/>
            <person name="Jiang Y."/>
            <person name="Adhikari A."/>
            <person name="Zheng C.-J."/>
            <person name="Schuster L."/>
            <person name="Cowan T.M."/>
            <person name="Smanski M.J."/>
            <person name="Chevrette M.G."/>
            <person name="De Carvalho L.P.S."/>
            <person name="Shen B."/>
        </authorList>
    </citation>
    <scope>NUCLEOTIDE SEQUENCE [LARGE SCALE GENOMIC DNA]</scope>
    <source>
        <strain evidence="2 3">NPDC052347</strain>
    </source>
</reference>
<evidence type="ECO:0000313" key="3">
    <source>
        <dbReference type="Proteomes" id="UP001552594"/>
    </source>
</evidence>
<protein>
    <submittedName>
        <fullName evidence="2">Hemerythrin domain-containing protein</fullName>
    </submittedName>
</protein>
<dbReference type="PANTHER" id="PTHR35585">
    <property type="entry name" value="HHE DOMAIN PROTEIN (AFU_ORTHOLOGUE AFUA_4G00730)"/>
    <property type="match status" value="1"/>
</dbReference>